<feature type="region of interest" description="Disordered" evidence="1">
    <location>
        <begin position="1"/>
        <end position="32"/>
    </location>
</feature>
<organism evidence="2 3">
    <name type="scientific">Rattus norvegicus</name>
    <name type="common">Rat</name>
    <dbReference type="NCBI Taxonomy" id="10116"/>
    <lineage>
        <taxon>Eukaryota</taxon>
        <taxon>Metazoa</taxon>
        <taxon>Chordata</taxon>
        <taxon>Craniata</taxon>
        <taxon>Vertebrata</taxon>
        <taxon>Euteleostomi</taxon>
        <taxon>Mammalia</taxon>
        <taxon>Eutheria</taxon>
        <taxon>Euarchontoglires</taxon>
        <taxon>Glires</taxon>
        <taxon>Rodentia</taxon>
        <taxon>Myomorpha</taxon>
        <taxon>Muroidea</taxon>
        <taxon>Muridae</taxon>
        <taxon>Murinae</taxon>
        <taxon>Rattus</taxon>
    </lineage>
</organism>
<gene>
    <name evidence="2" type="ORF">rCG_63646</name>
</gene>
<reference evidence="3" key="1">
    <citation type="submission" date="2005-09" db="EMBL/GenBank/DDBJ databases">
        <authorList>
            <person name="Mural R.J."/>
            <person name="Li P.W."/>
            <person name="Adams M.D."/>
            <person name="Amanatides P.G."/>
            <person name="Baden-Tillson H."/>
            <person name="Barnstead M."/>
            <person name="Chin S.H."/>
            <person name="Dew I."/>
            <person name="Evans C.A."/>
            <person name="Ferriera S."/>
            <person name="Flanigan M."/>
            <person name="Fosler C."/>
            <person name="Glodek A."/>
            <person name="Gu Z."/>
            <person name="Holt R.A."/>
            <person name="Jennings D."/>
            <person name="Kraft C.L."/>
            <person name="Lu F."/>
            <person name="Nguyen T."/>
            <person name="Nusskern D.R."/>
            <person name="Pfannkoch C.M."/>
            <person name="Sitter C."/>
            <person name="Sutton G.G."/>
            <person name="Venter J.C."/>
            <person name="Wang Z."/>
            <person name="Woodage T."/>
            <person name="Zheng X.H."/>
            <person name="Zhong F."/>
        </authorList>
    </citation>
    <scope>NUCLEOTIDE SEQUENCE [LARGE SCALE GENOMIC DNA]</scope>
    <source>
        <strain>BN</strain>
        <strain evidence="3">Sprague-Dawley</strain>
    </source>
</reference>
<name>A6HZS9_RAT</name>
<accession>A6HZS9</accession>
<protein>
    <submittedName>
        <fullName evidence="2">RCG63646</fullName>
    </submittedName>
</protein>
<dbReference type="EMBL" id="CH473953">
    <property type="protein sequence ID" value="EDM12710.1"/>
    <property type="molecule type" value="Genomic_DNA"/>
</dbReference>
<evidence type="ECO:0000256" key="1">
    <source>
        <dbReference type="SAM" id="MobiDB-lite"/>
    </source>
</evidence>
<dbReference type="Proteomes" id="UP000234681">
    <property type="component" value="Chromosome 1"/>
</dbReference>
<proteinExistence type="predicted"/>
<evidence type="ECO:0000313" key="2">
    <source>
        <dbReference type="EMBL" id="EDM12710.1"/>
    </source>
</evidence>
<sequence>MGGTYGIHKVKNETKLNIKKKVHDSRRNEGQK</sequence>
<dbReference type="AlphaFoldDB" id="A6HZS9"/>
<evidence type="ECO:0000313" key="3">
    <source>
        <dbReference type="Proteomes" id="UP000234681"/>
    </source>
</evidence>